<dbReference type="AlphaFoldDB" id="A0AAD6T9A8"/>
<evidence type="ECO:0000313" key="2">
    <source>
        <dbReference type="Proteomes" id="UP001218188"/>
    </source>
</evidence>
<evidence type="ECO:0000313" key="1">
    <source>
        <dbReference type="EMBL" id="KAJ7041261.1"/>
    </source>
</evidence>
<comment type="caution">
    <text evidence="1">The sequence shown here is derived from an EMBL/GenBank/DDBJ whole genome shotgun (WGS) entry which is preliminary data.</text>
</comment>
<dbReference type="Proteomes" id="UP001218188">
    <property type="component" value="Unassembled WGS sequence"/>
</dbReference>
<organism evidence="1 2">
    <name type="scientific">Mycena alexandri</name>
    <dbReference type="NCBI Taxonomy" id="1745969"/>
    <lineage>
        <taxon>Eukaryota</taxon>
        <taxon>Fungi</taxon>
        <taxon>Dikarya</taxon>
        <taxon>Basidiomycota</taxon>
        <taxon>Agaricomycotina</taxon>
        <taxon>Agaricomycetes</taxon>
        <taxon>Agaricomycetidae</taxon>
        <taxon>Agaricales</taxon>
        <taxon>Marasmiineae</taxon>
        <taxon>Mycenaceae</taxon>
        <taxon>Mycena</taxon>
    </lineage>
</organism>
<sequence length="403" mass="44546">MPALILREALNKRRRLAPFAIQSLRWILDGKHPNTGRNSHGNLDHVNPARAAGVNFELLKKHIPGEKATTALGLSNLLAWMLSGQGFSTQSFLKTISFFFNSAEDCIACFTEARSSNEAIVAKYRADHPNAQMSTMKSLQGYVVLDDPNVWGQAANDLCITPTIRFTNGLRVSVANKLGPYFSGLIRAGWITWLGGLYGQDPDKYTGLRHSWSDTINMIRSLNIPGIKGLGLTTLQLANNLALLNICTPPDAAEMGTWIGENPKLGAYKGLVLLGFKLRASDPLATRAAFQVFYDHCERNLTQADKELLGFGAIFVEHLLCKVQRWQDRYNTAMSTKFARLRDAQSSSSPWIPGNNQTDAMGFPFPLGVDGNRIGQIIKDIIVSLDLRAQDASDMTHRTTRIK</sequence>
<accession>A0AAD6T9A8</accession>
<proteinExistence type="predicted"/>
<keyword evidence="2" id="KW-1185">Reference proteome</keyword>
<reference evidence="1" key="1">
    <citation type="submission" date="2023-03" db="EMBL/GenBank/DDBJ databases">
        <title>Massive genome expansion in bonnet fungi (Mycena s.s.) driven by repeated elements and novel gene families across ecological guilds.</title>
        <authorList>
            <consortium name="Lawrence Berkeley National Laboratory"/>
            <person name="Harder C.B."/>
            <person name="Miyauchi S."/>
            <person name="Viragh M."/>
            <person name="Kuo A."/>
            <person name="Thoen E."/>
            <person name="Andreopoulos B."/>
            <person name="Lu D."/>
            <person name="Skrede I."/>
            <person name="Drula E."/>
            <person name="Henrissat B."/>
            <person name="Morin E."/>
            <person name="Kohler A."/>
            <person name="Barry K."/>
            <person name="LaButti K."/>
            <person name="Morin E."/>
            <person name="Salamov A."/>
            <person name="Lipzen A."/>
            <person name="Mereny Z."/>
            <person name="Hegedus B."/>
            <person name="Baldrian P."/>
            <person name="Stursova M."/>
            <person name="Weitz H."/>
            <person name="Taylor A."/>
            <person name="Grigoriev I.V."/>
            <person name="Nagy L.G."/>
            <person name="Martin F."/>
            <person name="Kauserud H."/>
        </authorList>
    </citation>
    <scope>NUCLEOTIDE SEQUENCE</scope>
    <source>
        <strain evidence="1">CBHHK200</strain>
    </source>
</reference>
<gene>
    <name evidence="1" type="ORF">C8F04DRAFT_947539</name>
</gene>
<protein>
    <submittedName>
        <fullName evidence="1">Uncharacterized protein</fullName>
    </submittedName>
</protein>
<dbReference type="EMBL" id="JARJCM010000018">
    <property type="protein sequence ID" value="KAJ7041261.1"/>
    <property type="molecule type" value="Genomic_DNA"/>
</dbReference>
<name>A0AAD6T9A8_9AGAR</name>